<evidence type="ECO:0000259" key="2">
    <source>
        <dbReference type="PROSITE" id="PS50887"/>
    </source>
</evidence>
<dbReference type="Proteomes" id="UP000650466">
    <property type="component" value="Unassembled WGS sequence"/>
</dbReference>
<dbReference type="GO" id="GO:0052621">
    <property type="term" value="F:diguanylate cyclase activity"/>
    <property type="evidence" value="ECO:0007669"/>
    <property type="project" value="TreeGrafter"/>
</dbReference>
<protein>
    <submittedName>
        <fullName evidence="3">GGDEF domain-containing protein</fullName>
    </submittedName>
</protein>
<dbReference type="InterPro" id="IPR050469">
    <property type="entry name" value="Diguanylate_Cyclase"/>
</dbReference>
<keyword evidence="1" id="KW-1133">Transmembrane helix</keyword>
<dbReference type="CDD" id="cd01949">
    <property type="entry name" value="GGDEF"/>
    <property type="match status" value="1"/>
</dbReference>
<dbReference type="InterPro" id="IPR000160">
    <property type="entry name" value="GGDEF_dom"/>
</dbReference>
<dbReference type="PROSITE" id="PS50887">
    <property type="entry name" value="GGDEF"/>
    <property type="match status" value="1"/>
</dbReference>
<gene>
    <name evidence="3" type="ORF">ICC18_07920</name>
</gene>
<dbReference type="SUPFAM" id="SSF55073">
    <property type="entry name" value="Nucleotide cyclase"/>
    <property type="match status" value="1"/>
</dbReference>
<keyword evidence="1" id="KW-0472">Membrane</keyword>
<comment type="caution">
    <text evidence="3">The sequence shown here is derived from an EMBL/GenBank/DDBJ whole genome shotgun (WGS) entry which is preliminary data.</text>
</comment>
<dbReference type="AlphaFoldDB" id="A0A926QI07"/>
<dbReference type="Pfam" id="PF07695">
    <property type="entry name" value="7TMR-DISM_7TM"/>
    <property type="match status" value="1"/>
</dbReference>
<feature type="transmembrane region" description="Helical" evidence="1">
    <location>
        <begin position="340"/>
        <end position="359"/>
    </location>
</feature>
<proteinExistence type="predicted"/>
<feature type="transmembrane region" description="Helical" evidence="1">
    <location>
        <begin position="288"/>
        <end position="309"/>
    </location>
</feature>
<feature type="transmembrane region" description="Helical" evidence="1">
    <location>
        <begin position="371"/>
        <end position="391"/>
    </location>
</feature>
<reference evidence="3" key="1">
    <citation type="submission" date="2020-09" db="EMBL/GenBank/DDBJ databases">
        <title>Draft Genome Sequence of Paenibacillus sp. WST5.</title>
        <authorList>
            <person name="Bao Z."/>
        </authorList>
    </citation>
    <scope>NUCLEOTIDE SEQUENCE</scope>
    <source>
        <strain evidence="3">WST5</strain>
    </source>
</reference>
<sequence>MRVRTIPILLFLVFMLFFSLLGAPVASASGILELNDSKNEYDLTPYISVLEDKENRLVVYDFLQPEMSDRFVESTGNTLSYGYSSSNYWAKLKIRNISNKEDWLLEIAYPPMDSVEMYVMDGSNTVVQKHAGDDNPFPNREVKNRNLVFKVPINQGDTLELYLRFHSQGSMVMPMKIIHPVYFAQKEQTSYLLLGGYYGIIIIMSIYNSFLAFSFRSKVYLYFALHCTSSLLMFSTLNGISFQFIWPEAVWWNSRAAVCFLCLSHIAALLFARNFLPIRSISSKLNPLYNLFIGFEILNIFLLAVNYTLALQVSMIKILLYHLLMVVPGIQSLRAGFKPAWYYLFGWGIFLICAIPTMLTDAGFIPMSRWTIFGAQIGSTLETLILSWGLANQIQRMRKEKDLAVEQMQESRKLAESDFLTGLYNRRYFMNMFASKLGSNEHDSMAFLILDVDHFKQINDTYGHDAGDIVLQKIAAVLKQCFRQSDIISRFGGEEFIVLMADTNIHQARYKAEHLLVMIRNSPFDTGKERIYCTISIGITEWKKGDKDDFQHVLRKADAALYEAKRLGRNRICLADS</sequence>
<dbReference type="Pfam" id="PF00990">
    <property type="entry name" value="GGDEF"/>
    <property type="match status" value="1"/>
</dbReference>
<feature type="transmembrane region" description="Helical" evidence="1">
    <location>
        <begin position="220"/>
        <end position="246"/>
    </location>
</feature>
<dbReference type="NCBIfam" id="TIGR00254">
    <property type="entry name" value="GGDEF"/>
    <property type="match status" value="1"/>
</dbReference>
<feature type="transmembrane region" description="Helical" evidence="1">
    <location>
        <begin position="191"/>
        <end position="213"/>
    </location>
</feature>
<dbReference type="RefSeq" id="WP_188173803.1">
    <property type="nucleotide sequence ID" value="NZ_JACVVD010000002.1"/>
</dbReference>
<dbReference type="InterPro" id="IPR011622">
    <property type="entry name" value="7TMR_DISM_rcpt_extracell_dom2"/>
</dbReference>
<organism evidence="3 4">
    <name type="scientific">Paenibacillus sedimenti</name>
    <dbReference type="NCBI Taxonomy" id="2770274"/>
    <lineage>
        <taxon>Bacteria</taxon>
        <taxon>Bacillati</taxon>
        <taxon>Bacillota</taxon>
        <taxon>Bacilli</taxon>
        <taxon>Bacillales</taxon>
        <taxon>Paenibacillaceae</taxon>
        <taxon>Paenibacillus</taxon>
    </lineage>
</organism>
<dbReference type="Pfam" id="PF07696">
    <property type="entry name" value="7TMR-DISMED2"/>
    <property type="match status" value="1"/>
</dbReference>
<dbReference type="FunFam" id="3.30.70.270:FF:000001">
    <property type="entry name" value="Diguanylate cyclase domain protein"/>
    <property type="match status" value="1"/>
</dbReference>
<feature type="domain" description="GGDEF" evidence="2">
    <location>
        <begin position="443"/>
        <end position="577"/>
    </location>
</feature>
<evidence type="ECO:0000313" key="4">
    <source>
        <dbReference type="Proteomes" id="UP000650466"/>
    </source>
</evidence>
<dbReference type="InterPro" id="IPR011623">
    <property type="entry name" value="7TMR_DISM_rcpt_extracell_dom1"/>
</dbReference>
<dbReference type="EMBL" id="JACVVD010000002">
    <property type="protein sequence ID" value="MBD0380035.1"/>
    <property type="molecule type" value="Genomic_DNA"/>
</dbReference>
<dbReference type="PANTHER" id="PTHR45138:SF9">
    <property type="entry name" value="DIGUANYLATE CYCLASE DGCM-RELATED"/>
    <property type="match status" value="1"/>
</dbReference>
<feature type="transmembrane region" description="Helical" evidence="1">
    <location>
        <begin position="315"/>
        <end position="333"/>
    </location>
</feature>
<evidence type="ECO:0000256" key="1">
    <source>
        <dbReference type="SAM" id="Phobius"/>
    </source>
</evidence>
<keyword evidence="1" id="KW-0812">Transmembrane</keyword>
<keyword evidence="4" id="KW-1185">Reference proteome</keyword>
<dbReference type="SMART" id="SM00267">
    <property type="entry name" value="GGDEF"/>
    <property type="match status" value="1"/>
</dbReference>
<dbReference type="PANTHER" id="PTHR45138">
    <property type="entry name" value="REGULATORY COMPONENTS OF SENSORY TRANSDUCTION SYSTEM"/>
    <property type="match status" value="1"/>
</dbReference>
<dbReference type="InterPro" id="IPR043128">
    <property type="entry name" value="Rev_trsase/Diguanyl_cyclase"/>
</dbReference>
<feature type="transmembrane region" description="Helical" evidence="1">
    <location>
        <begin position="252"/>
        <end position="276"/>
    </location>
</feature>
<accession>A0A926QI07</accession>
<evidence type="ECO:0000313" key="3">
    <source>
        <dbReference type="EMBL" id="MBD0380035.1"/>
    </source>
</evidence>
<dbReference type="Gene3D" id="3.30.70.270">
    <property type="match status" value="1"/>
</dbReference>
<dbReference type="InterPro" id="IPR029787">
    <property type="entry name" value="Nucleotide_cyclase"/>
</dbReference>
<dbReference type="Gene3D" id="2.60.40.2380">
    <property type="match status" value="1"/>
</dbReference>
<name>A0A926QI07_9BACL</name>